<accession>A0ABT4VTS5</accession>
<feature type="transmembrane region" description="Helical" evidence="6">
    <location>
        <begin position="190"/>
        <end position="210"/>
    </location>
</feature>
<evidence type="ECO:0000256" key="2">
    <source>
        <dbReference type="ARBA" id="ARBA00022448"/>
    </source>
</evidence>
<feature type="transmembrane region" description="Helical" evidence="6">
    <location>
        <begin position="63"/>
        <end position="81"/>
    </location>
</feature>
<comment type="caution">
    <text evidence="8">The sequence shown here is derived from an EMBL/GenBank/DDBJ whole genome shotgun (WGS) entry which is preliminary data.</text>
</comment>
<gene>
    <name evidence="8" type="ORF">OOZ53_22330</name>
</gene>
<feature type="transmembrane region" description="Helical" evidence="6">
    <location>
        <begin position="273"/>
        <end position="295"/>
    </location>
</feature>
<dbReference type="InterPro" id="IPR020846">
    <property type="entry name" value="MFS_dom"/>
</dbReference>
<evidence type="ECO:0000259" key="7">
    <source>
        <dbReference type="PROSITE" id="PS50850"/>
    </source>
</evidence>
<dbReference type="InterPro" id="IPR011701">
    <property type="entry name" value="MFS"/>
</dbReference>
<feature type="transmembrane region" description="Helical" evidence="6">
    <location>
        <begin position="93"/>
        <end position="112"/>
    </location>
</feature>
<feature type="transmembrane region" description="Helical" evidence="6">
    <location>
        <begin position="239"/>
        <end position="261"/>
    </location>
</feature>
<feature type="transmembrane region" description="Helical" evidence="6">
    <location>
        <begin position="364"/>
        <end position="388"/>
    </location>
</feature>
<dbReference type="PANTHER" id="PTHR23504">
    <property type="entry name" value="MAJOR FACILITATOR SUPERFAMILY DOMAIN-CONTAINING PROTEIN 10"/>
    <property type="match status" value="1"/>
</dbReference>
<evidence type="ECO:0000256" key="6">
    <source>
        <dbReference type="SAM" id="Phobius"/>
    </source>
</evidence>
<dbReference type="PANTHER" id="PTHR23504:SF15">
    <property type="entry name" value="MAJOR FACILITATOR SUPERFAMILY (MFS) PROFILE DOMAIN-CONTAINING PROTEIN"/>
    <property type="match status" value="1"/>
</dbReference>
<protein>
    <submittedName>
        <fullName evidence="8">MFS transporter</fullName>
    </submittedName>
</protein>
<dbReference type="Gene3D" id="1.20.1250.20">
    <property type="entry name" value="MFS general substrate transporter like domains"/>
    <property type="match status" value="1"/>
</dbReference>
<feature type="transmembrane region" description="Helical" evidence="6">
    <location>
        <begin position="307"/>
        <end position="324"/>
    </location>
</feature>
<feature type="transmembrane region" description="Helical" evidence="6">
    <location>
        <begin position="154"/>
        <end position="178"/>
    </location>
</feature>
<keyword evidence="3 6" id="KW-0812">Transmembrane</keyword>
<dbReference type="Proteomes" id="UP001148313">
    <property type="component" value="Unassembled WGS sequence"/>
</dbReference>
<keyword evidence="9" id="KW-1185">Reference proteome</keyword>
<keyword evidence="4 6" id="KW-1133">Transmembrane helix</keyword>
<evidence type="ECO:0000256" key="1">
    <source>
        <dbReference type="ARBA" id="ARBA00004141"/>
    </source>
</evidence>
<dbReference type="InterPro" id="IPR036259">
    <property type="entry name" value="MFS_trans_sf"/>
</dbReference>
<feature type="transmembrane region" description="Helical" evidence="6">
    <location>
        <begin position="394"/>
        <end position="417"/>
    </location>
</feature>
<comment type="subcellular location">
    <subcellularLocation>
        <location evidence="1">Membrane</location>
        <topology evidence="1">Multi-pass membrane protein</topology>
    </subcellularLocation>
</comment>
<evidence type="ECO:0000256" key="3">
    <source>
        <dbReference type="ARBA" id="ARBA00022692"/>
    </source>
</evidence>
<name>A0ABT4VTS5_9HYPH</name>
<evidence type="ECO:0000256" key="5">
    <source>
        <dbReference type="ARBA" id="ARBA00023136"/>
    </source>
</evidence>
<reference evidence="8" key="1">
    <citation type="submission" date="2022-11" db="EMBL/GenBank/DDBJ databases">
        <title>Hoeflea poritis sp. nov., isolated from scleractinian coral Porites lutea.</title>
        <authorList>
            <person name="Zhang G."/>
            <person name="Wei Q."/>
            <person name="Cai L."/>
        </authorList>
    </citation>
    <scope>NUCLEOTIDE SEQUENCE</scope>
    <source>
        <strain evidence="8">E7-10</strain>
    </source>
</reference>
<keyword evidence="5 6" id="KW-0472">Membrane</keyword>
<keyword evidence="2" id="KW-0813">Transport</keyword>
<dbReference type="Pfam" id="PF07690">
    <property type="entry name" value="MFS_1"/>
    <property type="match status" value="1"/>
</dbReference>
<feature type="transmembrane region" description="Helical" evidence="6">
    <location>
        <begin position="20"/>
        <end position="43"/>
    </location>
</feature>
<evidence type="ECO:0000313" key="9">
    <source>
        <dbReference type="Proteomes" id="UP001148313"/>
    </source>
</evidence>
<evidence type="ECO:0000313" key="8">
    <source>
        <dbReference type="EMBL" id="MDA4848112.1"/>
    </source>
</evidence>
<feature type="domain" description="Major facilitator superfamily (MFS) profile" evidence="7">
    <location>
        <begin position="16"/>
        <end position="418"/>
    </location>
</feature>
<organism evidence="8 9">
    <name type="scientific">Hoeflea poritis</name>
    <dbReference type="NCBI Taxonomy" id="2993659"/>
    <lineage>
        <taxon>Bacteria</taxon>
        <taxon>Pseudomonadati</taxon>
        <taxon>Pseudomonadota</taxon>
        <taxon>Alphaproteobacteria</taxon>
        <taxon>Hyphomicrobiales</taxon>
        <taxon>Rhizobiaceae</taxon>
        <taxon>Hoeflea</taxon>
    </lineage>
</organism>
<dbReference type="EMBL" id="JAPJZH010000019">
    <property type="protein sequence ID" value="MDA4848112.1"/>
    <property type="molecule type" value="Genomic_DNA"/>
</dbReference>
<dbReference type="RefSeq" id="WP_271091962.1">
    <property type="nucleotide sequence ID" value="NZ_JAPJZH010000019.1"/>
</dbReference>
<dbReference type="SUPFAM" id="SSF103473">
    <property type="entry name" value="MFS general substrate transporter"/>
    <property type="match status" value="1"/>
</dbReference>
<sequence>MRQLLLPDSEVDMGISRFALLMVVFIDIMGQGLMYPLITSILFSTSRDFLPHDMPQAAREVRYGIVIGLFFISWFFGAAFISKLSDYIGRKNGILICLTGTLTGYVLTILALMTSSFILLVVGRIVAGFTAGNQPIAQAALIDLAKGPDEKNRYMGYIAAAAAAGLMGGPIIVGVLGSKQVLGDFASLELPTYFAAFIVLINLALIQFYFKETLKERRKIDFGLSEVFLTLWRVARHPVVARLGGVFFFAVLGLNCFFIFLDNYVVAKFGFGTFSASAIIVVAGAAMAFSSTFLLGPILSRFRQIRVITVTVIIMAVSLALFIVNPYAALSFVLVLPILAAFAITYPTLLLMFSESVDETQQGWVMGVTIALFTLGSGSISLIGGLTMAENRDIPFMIGLGAFVIALILVATVWRSAKVILLDPKNREEVPAEA</sequence>
<evidence type="ECO:0000256" key="4">
    <source>
        <dbReference type="ARBA" id="ARBA00022989"/>
    </source>
</evidence>
<feature type="transmembrane region" description="Helical" evidence="6">
    <location>
        <begin position="330"/>
        <end position="352"/>
    </location>
</feature>
<dbReference type="PROSITE" id="PS50850">
    <property type="entry name" value="MFS"/>
    <property type="match status" value="1"/>
</dbReference>
<proteinExistence type="predicted"/>